<accession>A0A9P6CU47</accession>
<organism evidence="3 4">
    <name type="scientific">Pholiota conissans</name>
    <dbReference type="NCBI Taxonomy" id="109636"/>
    <lineage>
        <taxon>Eukaryota</taxon>
        <taxon>Fungi</taxon>
        <taxon>Dikarya</taxon>
        <taxon>Basidiomycota</taxon>
        <taxon>Agaricomycotina</taxon>
        <taxon>Agaricomycetes</taxon>
        <taxon>Agaricomycetidae</taxon>
        <taxon>Agaricales</taxon>
        <taxon>Agaricineae</taxon>
        <taxon>Strophariaceae</taxon>
        <taxon>Pholiota</taxon>
    </lineage>
</organism>
<evidence type="ECO:0000313" key="3">
    <source>
        <dbReference type="EMBL" id="KAF9473605.1"/>
    </source>
</evidence>
<dbReference type="AlphaFoldDB" id="A0A9P6CU47"/>
<gene>
    <name evidence="3" type="ORF">BDN70DRAFT_899635</name>
</gene>
<feature type="domain" description="DUF6532" evidence="2">
    <location>
        <begin position="387"/>
        <end position="583"/>
    </location>
</feature>
<feature type="region of interest" description="Disordered" evidence="1">
    <location>
        <begin position="264"/>
        <end position="287"/>
    </location>
</feature>
<evidence type="ECO:0000259" key="2">
    <source>
        <dbReference type="Pfam" id="PF20149"/>
    </source>
</evidence>
<proteinExistence type="predicted"/>
<name>A0A9P6CU47_9AGAR</name>
<dbReference type="Pfam" id="PF20149">
    <property type="entry name" value="DUF6532"/>
    <property type="match status" value="1"/>
</dbReference>
<keyword evidence="4" id="KW-1185">Reference proteome</keyword>
<protein>
    <recommendedName>
        <fullName evidence="2">DUF6532 domain-containing protein</fullName>
    </recommendedName>
</protein>
<evidence type="ECO:0000256" key="1">
    <source>
        <dbReference type="SAM" id="MobiDB-lite"/>
    </source>
</evidence>
<dbReference type="Proteomes" id="UP000807469">
    <property type="component" value="Unassembled WGS sequence"/>
</dbReference>
<sequence length="612" mass="67216">MSSQDQSLDLDFNDPWIPGAFDIPGAFNIAPEPLTEETNTSWAPSVPGSCDVARDVARKGEDFQRQHAQAAASTQHQVSQAPANSFVGSQYQPTQAAVFQDLYPQHQPAQAAASAQHHVGRVAANSFVQTSAAFQDLYPQYPRHQPAQAAASTQHQGAAFQDLYPQHPQHQPTQVAAFTQHRYPVRHANTYPGYSSQSLPHPPMGVHQNVQGICFRHGPQPLPPQQNPDLFIPSLSSAQDQSMSMAAQTVAEGRIGNIGPIRETQRQASKGKAKDSSSIPISRTVSTVSGGTSGWMSQYTTDEGSKDVKITGGSAKKLKLFNDFTPGEQITLLYAKELFVARCIAIGMHWLDERSLKKKLETSSTSTSTSSTSTSSLYRTNKAAEEALECIDQANAAAHSKQLLGGTFVSKADNFQLKSLIQIMFQTLSQKKGSVKSDSRKIVEDSYGITAPSEEADVALTNVIAARIGALIPEDPPAGDDPNPPHYAYMDHGVDKNASRHFLEFIPYSYQLLGKTRMLFVGKNAPGVRFPEWFSAYTAELTAFGFTVILTCLHEWRKGVRKTINMTAYSYKPIYESILSMIKAAEKEEYAGNILQEQYKEWCKDARNRHTT</sequence>
<dbReference type="InterPro" id="IPR045341">
    <property type="entry name" value="DUF6532"/>
</dbReference>
<dbReference type="EMBL" id="MU155429">
    <property type="protein sequence ID" value="KAF9473605.1"/>
    <property type="molecule type" value="Genomic_DNA"/>
</dbReference>
<reference evidence="3" key="1">
    <citation type="submission" date="2020-11" db="EMBL/GenBank/DDBJ databases">
        <authorList>
            <consortium name="DOE Joint Genome Institute"/>
            <person name="Ahrendt S."/>
            <person name="Riley R."/>
            <person name="Andreopoulos W."/>
            <person name="Labutti K."/>
            <person name="Pangilinan J."/>
            <person name="Ruiz-Duenas F.J."/>
            <person name="Barrasa J.M."/>
            <person name="Sanchez-Garcia M."/>
            <person name="Camarero S."/>
            <person name="Miyauchi S."/>
            <person name="Serrano A."/>
            <person name="Linde D."/>
            <person name="Babiker R."/>
            <person name="Drula E."/>
            <person name="Ayuso-Fernandez I."/>
            <person name="Pacheco R."/>
            <person name="Padilla G."/>
            <person name="Ferreira P."/>
            <person name="Barriuso J."/>
            <person name="Kellner H."/>
            <person name="Castanera R."/>
            <person name="Alfaro M."/>
            <person name="Ramirez L."/>
            <person name="Pisabarro A.G."/>
            <person name="Kuo A."/>
            <person name="Tritt A."/>
            <person name="Lipzen A."/>
            <person name="He G."/>
            <person name="Yan M."/>
            <person name="Ng V."/>
            <person name="Cullen D."/>
            <person name="Martin F."/>
            <person name="Rosso M.-N."/>
            <person name="Henrissat B."/>
            <person name="Hibbett D."/>
            <person name="Martinez A.T."/>
            <person name="Grigoriev I.V."/>
        </authorList>
    </citation>
    <scope>NUCLEOTIDE SEQUENCE</scope>
    <source>
        <strain evidence="3">CIRM-BRFM 674</strain>
    </source>
</reference>
<comment type="caution">
    <text evidence="3">The sequence shown here is derived from an EMBL/GenBank/DDBJ whole genome shotgun (WGS) entry which is preliminary data.</text>
</comment>
<evidence type="ECO:0000313" key="4">
    <source>
        <dbReference type="Proteomes" id="UP000807469"/>
    </source>
</evidence>